<dbReference type="PROSITE" id="PS00216">
    <property type="entry name" value="SUGAR_TRANSPORT_1"/>
    <property type="match status" value="1"/>
</dbReference>
<feature type="transmembrane region" description="Helical" evidence="9">
    <location>
        <begin position="172"/>
        <end position="192"/>
    </location>
</feature>
<comment type="similarity">
    <text evidence="3">Belongs to the major facilitator superfamily.</text>
</comment>
<keyword evidence="4" id="KW-1003">Cell membrane</keyword>
<feature type="transmembrane region" description="Helical" evidence="9">
    <location>
        <begin position="263"/>
        <end position="286"/>
    </location>
</feature>
<dbReference type="AlphaFoldDB" id="A0A1B7YB73"/>
<comment type="subcellular location">
    <subcellularLocation>
        <location evidence="2">Cell membrane</location>
    </subcellularLocation>
    <subcellularLocation>
        <location evidence="1">Membrane</location>
        <topology evidence="1">Multi-pass membrane protein</topology>
    </subcellularLocation>
</comment>
<dbReference type="GeneID" id="28867125"/>
<name>A0A1B7YB73_COLHI</name>
<feature type="transmembrane region" description="Helical" evidence="9">
    <location>
        <begin position="368"/>
        <end position="390"/>
    </location>
</feature>
<dbReference type="FunFam" id="1.20.1250.20:FF:000082">
    <property type="entry name" value="MFS multidrug transporter, putative"/>
    <property type="match status" value="1"/>
</dbReference>
<feature type="transmembrane region" description="Helical" evidence="9">
    <location>
        <begin position="292"/>
        <end position="312"/>
    </location>
</feature>
<dbReference type="PANTHER" id="PTHR23502:SF7">
    <property type="entry name" value="DRUG_PROTON ANTIPORTER YHK8-RELATED"/>
    <property type="match status" value="1"/>
</dbReference>
<proteinExistence type="inferred from homology"/>
<evidence type="ECO:0000256" key="7">
    <source>
        <dbReference type="ARBA" id="ARBA00023136"/>
    </source>
</evidence>
<dbReference type="Pfam" id="PF07690">
    <property type="entry name" value="MFS_1"/>
    <property type="match status" value="1"/>
</dbReference>
<dbReference type="GO" id="GO:0140115">
    <property type="term" value="P:export across plasma membrane"/>
    <property type="evidence" value="ECO:0007669"/>
    <property type="project" value="UniProtKB-ARBA"/>
</dbReference>
<dbReference type="InterPro" id="IPR011701">
    <property type="entry name" value="MFS"/>
</dbReference>
<protein>
    <submittedName>
        <fullName evidence="11">Major facilitator superfamily transporter</fullName>
    </submittedName>
</protein>
<feature type="compositionally biased region" description="Basic and acidic residues" evidence="8">
    <location>
        <begin position="72"/>
        <end position="83"/>
    </location>
</feature>
<dbReference type="Gene3D" id="1.20.1250.20">
    <property type="entry name" value="MFS general substrate transporter like domains"/>
    <property type="match status" value="1"/>
</dbReference>
<evidence type="ECO:0000313" key="11">
    <source>
        <dbReference type="EMBL" id="OBR09279.1"/>
    </source>
</evidence>
<evidence type="ECO:0000256" key="1">
    <source>
        <dbReference type="ARBA" id="ARBA00004141"/>
    </source>
</evidence>
<accession>A0A1B7YB73</accession>
<dbReference type="GO" id="GO:0005886">
    <property type="term" value="C:plasma membrane"/>
    <property type="evidence" value="ECO:0007669"/>
    <property type="project" value="UniProtKB-SubCell"/>
</dbReference>
<evidence type="ECO:0000256" key="2">
    <source>
        <dbReference type="ARBA" id="ARBA00004236"/>
    </source>
</evidence>
<dbReference type="KEGG" id="chig:CH63R_08044"/>
<dbReference type="GO" id="GO:0022857">
    <property type="term" value="F:transmembrane transporter activity"/>
    <property type="evidence" value="ECO:0007669"/>
    <property type="project" value="InterPro"/>
</dbReference>
<dbReference type="InterPro" id="IPR005829">
    <property type="entry name" value="Sugar_transporter_CS"/>
</dbReference>
<feature type="transmembrane region" description="Helical" evidence="9">
    <location>
        <begin position="402"/>
        <end position="421"/>
    </location>
</feature>
<keyword evidence="7 9" id="KW-0472">Membrane</keyword>
<evidence type="ECO:0000256" key="6">
    <source>
        <dbReference type="ARBA" id="ARBA00022989"/>
    </source>
</evidence>
<feature type="compositionally biased region" description="Basic and acidic residues" evidence="8">
    <location>
        <begin position="1"/>
        <end position="10"/>
    </location>
</feature>
<gene>
    <name evidence="11" type="ORF">CH63R_08044</name>
</gene>
<feature type="compositionally biased region" description="Polar residues" evidence="8">
    <location>
        <begin position="11"/>
        <end position="20"/>
    </location>
</feature>
<evidence type="ECO:0000256" key="3">
    <source>
        <dbReference type="ARBA" id="ARBA00008335"/>
    </source>
</evidence>
<sequence>MSDDVEKAESRSSNPDYDSATTHEESGFEPIRTGGARGARGGSWPLRESRSLSRTRSHNGYSCDDYQQSDDNPPRRESERKEEEDPYEVAFDGGDNDPMSPRSLSSFRKWLIVSIVSCASFCVPERKKKKRKKTKQNGKKRGSVDAWHSTAASSIYTSTYAQMDAEFGNSRIVGTLGLSVFVLGISLGPMFLSPLSEFYGRRPIYIVSWSMYVVWIIPSAVAKNIATMIVARFLDGLSGSAFLAVSGGTVSDLFARHELQAPMLMYSLAPFIGPCIGPLIGGFVNYNANWRWTYYVMIIWAFALLVAIGVFVPETYHPIVLRSKARKIRKETGDERWKAPVEKSTKSVIKTIGISLMRPFQLLFFEPMVLSLDIFSAILLGILYLFFGAFPLVFINIHGFNLWQVGLTFLGILVGMFLAAATDPLWHHIRSQLMADLEKETGVEGASEPEFRLPPVICGAFLCPIGIFWFGWSLHVHWIMPVIGSAIFGAGCFPVVRNSNVHETRIFLGFVSARFLDGGHGAVSFHLLQVRQEDPGSQPVCHACLMRKRTEVEEARSDVGERAEATRDSATAGDGSDTNGAAQTFHLGVEGQQRLADSGILDGRRTIRVVARSLAPAAVGAPA</sequence>
<evidence type="ECO:0000256" key="9">
    <source>
        <dbReference type="SAM" id="Phobius"/>
    </source>
</evidence>
<keyword evidence="6 9" id="KW-1133">Transmembrane helix</keyword>
<keyword evidence="12" id="KW-1185">Reference proteome</keyword>
<evidence type="ECO:0000256" key="8">
    <source>
        <dbReference type="SAM" id="MobiDB-lite"/>
    </source>
</evidence>
<evidence type="ECO:0000256" key="5">
    <source>
        <dbReference type="ARBA" id="ARBA00022692"/>
    </source>
</evidence>
<reference evidence="12" key="1">
    <citation type="journal article" date="2017" name="BMC Genomics">
        <title>Gapless genome assembly of Colletotrichum higginsianum reveals chromosome structure and association of transposable elements with secondary metabolite gene clusters.</title>
        <authorList>
            <person name="Dallery J.-F."/>
            <person name="Lapalu N."/>
            <person name="Zampounis A."/>
            <person name="Pigne S."/>
            <person name="Luyten I."/>
            <person name="Amselem J."/>
            <person name="Wittenberg A.H.J."/>
            <person name="Zhou S."/>
            <person name="de Queiroz M.V."/>
            <person name="Robin G.P."/>
            <person name="Auger A."/>
            <person name="Hainaut M."/>
            <person name="Henrissat B."/>
            <person name="Kim K.-T."/>
            <person name="Lee Y.-H."/>
            <person name="Lespinet O."/>
            <person name="Schwartz D.C."/>
            <person name="Thon M.R."/>
            <person name="O'Connell R.J."/>
        </authorList>
    </citation>
    <scope>NUCLEOTIDE SEQUENCE [LARGE SCALE GENOMIC DNA]</scope>
    <source>
        <strain evidence="12">IMI 349063</strain>
    </source>
</reference>
<dbReference type="OrthoDB" id="3561359at2759"/>
<dbReference type="PANTHER" id="PTHR23502">
    <property type="entry name" value="MAJOR FACILITATOR SUPERFAMILY"/>
    <property type="match status" value="1"/>
</dbReference>
<feature type="domain" description="Major facilitator superfamily (MFS) profile" evidence="10">
    <location>
        <begin position="98"/>
        <end position="623"/>
    </location>
</feature>
<evidence type="ECO:0000313" key="12">
    <source>
        <dbReference type="Proteomes" id="UP000092177"/>
    </source>
</evidence>
<feature type="region of interest" description="Disordered" evidence="8">
    <location>
        <begin position="555"/>
        <end position="582"/>
    </location>
</feature>
<organism evidence="11 12">
    <name type="scientific">Colletotrichum higginsianum (strain IMI 349063)</name>
    <name type="common">Crucifer anthracnose fungus</name>
    <dbReference type="NCBI Taxonomy" id="759273"/>
    <lineage>
        <taxon>Eukaryota</taxon>
        <taxon>Fungi</taxon>
        <taxon>Dikarya</taxon>
        <taxon>Ascomycota</taxon>
        <taxon>Pezizomycotina</taxon>
        <taxon>Sordariomycetes</taxon>
        <taxon>Hypocreomycetidae</taxon>
        <taxon>Glomerellales</taxon>
        <taxon>Glomerellaceae</taxon>
        <taxon>Colletotrichum</taxon>
        <taxon>Colletotrichum destructivum species complex</taxon>
    </lineage>
</organism>
<dbReference type="VEuPathDB" id="FungiDB:CH63R_08044"/>
<dbReference type="EMBL" id="LTAN01000005">
    <property type="protein sequence ID" value="OBR09279.1"/>
    <property type="molecule type" value="Genomic_DNA"/>
</dbReference>
<dbReference type="SUPFAM" id="SSF103473">
    <property type="entry name" value="MFS general substrate transporter"/>
    <property type="match status" value="1"/>
</dbReference>
<dbReference type="RefSeq" id="XP_018157796.1">
    <property type="nucleotide sequence ID" value="XM_018303018.1"/>
</dbReference>
<dbReference type="Proteomes" id="UP000092177">
    <property type="component" value="Chromosome 5"/>
</dbReference>
<evidence type="ECO:0000259" key="10">
    <source>
        <dbReference type="PROSITE" id="PS50850"/>
    </source>
</evidence>
<feature type="region of interest" description="Disordered" evidence="8">
    <location>
        <begin position="1"/>
        <end position="100"/>
    </location>
</feature>
<comment type="caution">
    <text evidence="11">The sequence shown here is derived from an EMBL/GenBank/DDBJ whole genome shotgun (WGS) entry which is preliminary data.</text>
</comment>
<feature type="transmembrane region" description="Helical" evidence="9">
    <location>
        <begin position="204"/>
        <end position="222"/>
    </location>
</feature>
<evidence type="ECO:0000256" key="4">
    <source>
        <dbReference type="ARBA" id="ARBA00022475"/>
    </source>
</evidence>
<dbReference type="PROSITE" id="PS50850">
    <property type="entry name" value="MFS"/>
    <property type="match status" value="1"/>
</dbReference>
<dbReference type="CDD" id="cd17323">
    <property type="entry name" value="MFS_Tpo1_MDR_like"/>
    <property type="match status" value="1"/>
</dbReference>
<dbReference type="InterPro" id="IPR020846">
    <property type="entry name" value="MFS_dom"/>
</dbReference>
<dbReference type="InterPro" id="IPR036259">
    <property type="entry name" value="MFS_trans_sf"/>
</dbReference>
<keyword evidence="5 9" id="KW-0812">Transmembrane</keyword>
<feature type="transmembrane region" description="Helical" evidence="9">
    <location>
        <begin position="478"/>
        <end position="496"/>
    </location>
</feature>
<dbReference type="GO" id="GO:0042908">
    <property type="term" value="P:xenobiotic transport"/>
    <property type="evidence" value="ECO:0007669"/>
    <property type="project" value="UniProtKB-ARBA"/>
</dbReference>
<feature type="compositionally biased region" description="Basic and acidic residues" evidence="8">
    <location>
        <begin position="555"/>
        <end position="567"/>
    </location>
</feature>